<keyword evidence="3" id="KW-1133">Transmembrane helix</keyword>
<keyword evidence="3" id="KW-0472">Membrane</keyword>
<comment type="similarity">
    <text evidence="1">Belongs to the peptidase A24 family.</text>
</comment>
<accession>A0A3S4ZAM9</accession>
<sequence length="253" mass="26160">MSVSAIQSWPLAMVAVMSAMAAVSVALIAGPVSTWTRSYVRRPAADDPTTPSNDADGEEPQARPAPRALKHPGLLESRPQALVALAVCCWPVWWGLRANAIGPTVVALPAYALLGCAASADSVAHLLPNRILGSVTAWLLTCGAVVAIWRPETIHAAGRALLLAAAAGGISLTLALIGTGMGMGDVKLCAVIGLWLGWHSPWALAYGFITGILIAGIVAFALLITGRVTRKDSIAYGPYLIAGAFLVWPAAIA</sequence>
<dbReference type="KEGG" id="avc:NCTC10951_02882"/>
<feature type="transmembrane region" description="Helical" evidence="3">
    <location>
        <begin position="131"/>
        <end position="149"/>
    </location>
</feature>
<feature type="region of interest" description="Disordered" evidence="2">
    <location>
        <begin position="41"/>
        <end position="68"/>
    </location>
</feature>
<protein>
    <submittedName>
        <fullName evidence="5">Flp pilus assembly protein, protease CpaA</fullName>
    </submittedName>
</protein>
<evidence type="ECO:0000256" key="2">
    <source>
        <dbReference type="SAM" id="MobiDB-lite"/>
    </source>
</evidence>
<reference evidence="5 6" key="1">
    <citation type="submission" date="2018-12" db="EMBL/GenBank/DDBJ databases">
        <authorList>
            <consortium name="Pathogen Informatics"/>
        </authorList>
    </citation>
    <scope>NUCLEOTIDE SEQUENCE [LARGE SCALE GENOMIC DNA]</scope>
    <source>
        <strain evidence="5 6">NCTC10951</strain>
    </source>
</reference>
<evidence type="ECO:0000256" key="3">
    <source>
        <dbReference type="SAM" id="Phobius"/>
    </source>
</evidence>
<dbReference type="PANTHER" id="PTHR30487:SF0">
    <property type="entry name" value="PREPILIN LEADER PEPTIDASE_N-METHYLTRANSFERASE-RELATED"/>
    <property type="match status" value="1"/>
</dbReference>
<dbReference type="InterPro" id="IPR000045">
    <property type="entry name" value="Prepilin_IV_endopep_pep"/>
</dbReference>
<feature type="domain" description="Prepilin type IV endopeptidase peptidase" evidence="4">
    <location>
        <begin position="112"/>
        <end position="215"/>
    </location>
</feature>
<keyword evidence="5" id="KW-0645">Protease</keyword>
<dbReference type="Pfam" id="PF01478">
    <property type="entry name" value="Peptidase_A24"/>
    <property type="match status" value="1"/>
</dbReference>
<name>A0A3S4ZAM9_ACTVI</name>
<dbReference type="Proteomes" id="UP000268658">
    <property type="component" value="Chromosome"/>
</dbReference>
<evidence type="ECO:0000256" key="1">
    <source>
        <dbReference type="ARBA" id="ARBA00005801"/>
    </source>
</evidence>
<feature type="transmembrane region" description="Helical" evidence="3">
    <location>
        <begin position="203"/>
        <end position="224"/>
    </location>
</feature>
<evidence type="ECO:0000313" key="5">
    <source>
        <dbReference type="EMBL" id="VEI18754.1"/>
    </source>
</evidence>
<gene>
    <name evidence="5" type="ORF">NCTC10951_02882</name>
</gene>
<evidence type="ECO:0000313" key="6">
    <source>
        <dbReference type="Proteomes" id="UP000268658"/>
    </source>
</evidence>
<dbReference type="InterPro" id="IPR050882">
    <property type="entry name" value="Prepilin_peptidase/N-MTase"/>
</dbReference>
<feature type="transmembrane region" description="Helical" evidence="3">
    <location>
        <begin position="161"/>
        <end position="183"/>
    </location>
</feature>
<dbReference type="AlphaFoldDB" id="A0A3S4ZAM9"/>
<proteinExistence type="inferred from homology"/>
<feature type="transmembrane region" description="Helical" evidence="3">
    <location>
        <begin position="12"/>
        <end position="32"/>
    </location>
</feature>
<dbReference type="GO" id="GO:0004190">
    <property type="term" value="F:aspartic-type endopeptidase activity"/>
    <property type="evidence" value="ECO:0007669"/>
    <property type="project" value="InterPro"/>
</dbReference>
<dbReference type="GO" id="GO:0005886">
    <property type="term" value="C:plasma membrane"/>
    <property type="evidence" value="ECO:0007669"/>
    <property type="project" value="TreeGrafter"/>
</dbReference>
<organism evidence="5 6">
    <name type="scientific">Actinomyces viscosus</name>
    <dbReference type="NCBI Taxonomy" id="1656"/>
    <lineage>
        <taxon>Bacteria</taxon>
        <taxon>Bacillati</taxon>
        <taxon>Actinomycetota</taxon>
        <taxon>Actinomycetes</taxon>
        <taxon>Actinomycetales</taxon>
        <taxon>Actinomycetaceae</taxon>
        <taxon>Actinomyces</taxon>
    </lineage>
</organism>
<dbReference type="GO" id="GO:0006465">
    <property type="term" value="P:signal peptide processing"/>
    <property type="evidence" value="ECO:0007669"/>
    <property type="project" value="TreeGrafter"/>
</dbReference>
<evidence type="ECO:0000259" key="4">
    <source>
        <dbReference type="Pfam" id="PF01478"/>
    </source>
</evidence>
<dbReference type="EMBL" id="LR134477">
    <property type="protein sequence ID" value="VEI18754.1"/>
    <property type="molecule type" value="Genomic_DNA"/>
</dbReference>
<keyword evidence="5" id="KW-0378">Hydrolase</keyword>
<dbReference type="PANTHER" id="PTHR30487">
    <property type="entry name" value="TYPE 4 PREPILIN-LIKE PROTEINS LEADER PEPTIDE-PROCESSING ENZYME"/>
    <property type="match status" value="1"/>
</dbReference>
<keyword evidence="3" id="KW-0812">Transmembrane</keyword>
<dbReference type="Gene3D" id="1.20.120.1220">
    <property type="match status" value="1"/>
</dbReference>
<dbReference type="RefSeq" id="WP_232023124.1">
    <property type="nucleotide sequence ID" value="NZ_JASPER010000025.1"/>
</dbReference>
<feature type="transmembrane region" description="Helical" evidence="3">
    <location>
        <begin position="236"/>
        <end position="252"/>
    </location>
</feature>